<dbReference type="AlphaFoldDB" id="A0A7C8MSI2"/>
<accession>A0A7C8MSI2</accession>
<keyword evidence="3" id="KW-1185">Reference proteome</keyword>
<evidence type="ECO:0000256" key="1">
    <source>
        <dbReference type="SAM" id="MobiDB-lite"/>
    </source>
</evidence>
<reference evidence="2 3" key="1">
    <citation type="submission" date="2019-12" db="EMBL/GenBank/DDBJ databases">
        <title>Draft genome sequence of the ascomycete Xylaria multiplex DSM 110363.</title>
        <authorList>
            <person name="Buettner E."/>
            <person name="Kellner H."/>
        </authorList>
    </citation>
    <scope>NUCLEOTIDE SEQUENCE [LARGE SCALE GENOMIC DNA]</scope>
    <source>
        <strain evidence="2 3">DSM 110363</strain>
    </source>
</reference>
<feature type="region of interest" description="Disordered" evidence="1">
    <location>
        <begin position="63"/>
        <end position="91"/>
    </location>
</feature>
<name>A0A7C8MSI2_9PEZI</name>
<evidence type="ECO:0000313" key="3">
    <source>
        <dbReference type="Proteomes" id="UP000481858"/>
    </source>
</evidence>
<protein>
    <submittedName>
        <fullName evidence="2">Uncharacterized protein</fullName>
    </submittedName>
</protein>
<gene>
    <name evidence="2" type="ORF">GQX73_g3208</name>
</gene>
<feature type="compositionally biased region" description="Basic and acidic residues" evidence="1">
    <location>
        <begin position="80"/>
        <end position="91"/>
    </location>
</feature>
<comment type="caution">
    <text evidence="2">The sequence shown here is derived from an EMBL/GenBank/DDBJ whole genome shotgun (WGS) entry which is preliminary data.</text>
</comment>
<evidence type="ECO:0000313" key="2">
    <source>
        <dbReference type="EMBL" id="KAF2970370.1"/>
    </source>
</evidence>
<dbReference type="OrthoDB" id="10633612at2759"/>
<organism evidence="2 3">
    <name type="scientific">Xylaria multiplex</name>
    <dbReference type="NCBI Taxonomy" id="323545"/>
    <lineage>
        <taxon>Eukaryota</taxon>
        <taxon>Fungi</taxon>
        <taxon>Dikarya</taxon>
        <taxon>Ascomycota</taxon>
        <taxon>Pezizomycotina</taxon>
        <taxon>Sordariomycetes</taxon>
        <taxon>Xylariomycetidae</taxon>
        <taxon>Xylariales</taxon>
        <taxon>Xylariaceae</taxon>
        <taxon>Xylaria</taxon>
    </lineage>
</organism>
<dbReference type="Proteomes" id="UP000481858">
    <property type="component" value="Unassembled WGS sequence"/>
</dbReference>
<sequence length="121" mass="12997">MAAQSQLAGTVMGLGMKTVEVTRPTVTVTVFSADSRSEKEFTPLGIELVLPGVGVKETLLHETPELGDGQIMDEPPLPWPDDRSPDDHAGDDVVGYGPVMLEELVVLEFVVLELVVERVVG</sequence>
<dbReference type="EMBL" id="WUBL01000024">
    <property type="protein sequence ID" value="KAF2970370.1"/>
    <property type="molecule type" value="Genomic_DNA"/>
</dbReference>
<proteinExistence type="predicted"/>
<dbReference type="InParanoid" id="A0A7C8MSI2"/>